<dbReference type="GO" id="GO:0008295">
    <property type="term" value="P:spermidine biosynthetic process"/>
    <property type="evidence" value="ECO:0007669"/>
    <property type="project" value="InterPro"/>
</dbReference>
<sequence>PFRPPEKFTRRDEETLLNYFDKGLARVLGSTNSDCYHLFCFSRNRSPRRSNCTLMIMNSLDDNDKRMLFFKEGDRTASDVTKFCRQSLICLPTPAPWPRNSSKT</sequence>
<dbReference type="AlphaFoldDB" id="A0A1I8FIU4"/>
<name>A0A1I8FIU4_9PLAT</name>
<evidence type="ECO:0000313" key="1">
    <source>
        <dbReference type="Proteomes" id="UP000095280"/>
    </source>
</evidence>
<accession>A0A1I8FIU4</accession>
<dbReference type="Gene3D" id="3.60.90.10">
    <property type="entry name" value="S-adenosylmethionine decarboxylase"/>
    <property type="match status" value="1"/>
</dbReference>
<reference evidence="2" key="1">
    <citation type="submission" date="2016-11" db="UniProtKB">
        <authorList>
            <consortium name="WormBaseParasite"/>
        </authorList>
    </citation>
    <scope>IDENTIFICATION</scope>
</reference>
<organism evidence="1 2">
    <name type="scientific">Macrostomum lignano</name>
    <dbReference type="NCBI Taxonomy" id="282301"/>
    <lineage>
        <taxon>Eukaryota</taxon>
        <taxon>Metazoa</taxon>
        <taxon>Spiralia</taxon>
        <taxon>Lophotrochozoa</taxon>
        <taxon>Platyhelminthes</taxon>
        <taxon>Rhabditophora</taxon>
        <taxon>Macrostomorpha</taxon>
        <taxon>Macrostomida</taxon>
        <taxon>Macrostomidae</taxon>
        <taxon>Macrostomum</taxon>
    </lineage>
</organism>
<dbReference type="WBParaSite" id="maker-unitig_36578-snap-gene-0.2-mRNA-1">
    <property type="protein sequence ID" value="maker-unitig_36578-snap-gene-0.2-mRNA-1"/>
    <property type="gene ID" value="maker-unitig_36578-snap-gene-0.2"/>
</dbReference>
<dbReference type="InterPro" id="IPR016067">
    <property type="entry name" value="S-AdoMet_deCO2ase_core"/>
</dbReference>
<dbReference type="GO" id="GO:0004014">
    <property type="term" value="F:adenosylmethionine decarboxylase activity"/>
    <property type="evidence" value="ECO:0007669"/>
    <property type="project" value="InterPro"/>
</dbReference>
<keyword evidence="1" id="KW-1185">Reference proteome</keyword>
<evidence type="ECO:0000313" key="2">
    <source>
        <dbReference type="WBParaSite" id="maker-unitig_36578-snap-gene-0.2-mRNA-1"/>
    </source>
</evidence>
<protein>
    <submittedName>
        <fullName evidence="2">DUF3591 domain-containing protein</fullName>
    </submittedName>
</protein>
<dbReference type="Proteomes" id="UP000095280">
    <property type="component" value="Unplaced"/>
</dbReference>
<proteinExistence type="predicted"/>
<dbReference type="SUPFAM" id="SSF56276">
    <property type="entry name" value="S-adenosylmethionine decarboxylase"/>
    <property type="match status" value="1"/>
</dbReference>